<accession>X0UNN8</accession>
<evidence type="ECO:0000313" key="2">
    <source>
        <dbReference type="EMBL" id="GAF90105.1"/>
    </source>
</evidence>
<name>X0UNN8_9ZZZZ</name>
<feature type="non-terminal residue" evidence="2">
    <location>
        <position position="1"/>
    </location>
</feature>
<sequence>EVLFYNVAYDLEYASFSPGFYLFHSSIAEAISRGKSRVEFLRGREKYKYDFGAKECKIYSLILKRGESSE</sequence>
<dbReference type="SUPFAM" id="SSF55729">
    <property type="entry name" value="Acyl-CoA N-acyltransferases (Nat)"/>
    <property type="match status" value="1"/>
</dbReference>
<dbReference type="AlphaFoldDB" id="X0UNN8"/>
<evidence type="ECO:0000259" key="1">
    <source>
        <dbReference type="Pfam" id="PF13480"/>
    </source>
</evidence>
<dbReference type="InterPro" id="IPR016181">
    <property type="entry name" value="Acyl_CoA_acyltransferase"/>
</dbReference>
<gene>
    <name evidence="2" type="ORF">S01H1_24028</name>
</gene>
<dbReference type="InterPro" id="IPR038740">
    <property type="entry name" value="BioF2-like_GNAT_dom"/>
</dbReference>
<protein>
    <recommendedName>
        <fullName evidence="1">BioF2-like acetyltransferase domain-containing protein</fullName>
    </recommendedName>
</protein>
<proteinExistence type="predicted"/>
<comment type="caution">
    <text evidence="2">The sequence shown here is derived from an EMBL/GenBank/DDBJ whole genome shotgun (WGS) entry which is preliminary data.</text>
</comment>
<organism evidence="2">
    <name type="scientific">marine sediment metagenome</name>
    <dbReference type="NCBI Taxonomy" id="412755"/>
    <lineage>
        <taxon>unclassified sequences</taxon>
        <taxon>metagenomes</taxon>
        <taxon>ecological metagenomes</taxon>
    </lineage>
</organism>
<feature type="domain" description="BioF2-like acetyltransferase" evidence="1">
    <location>
        <begin position="2"/>
        <end position="48"/>
    </location>
</feature>
<dbReference type="Pfam" id="PF13480">
    <property type="entry name" value="Acetyltransf_6"/>
    <property type="match status" value="1"/>
</dbReference>
<reference evidence="2" key="1">
    <citation type="journal article" date="2014" name="Front. Microbiol.">
        <title>High frequency of phylogenetically diverse reductive dehalogenase-homologous genes in deep subseafloor sedimentary metagenomes.</title>
        <authorList>
            <person name="Kawai M."/>
            <person name="Futagami T."/>
            <person name="Toyoda A."/>
            <person name="Takaki Y."/>
            <person name="Nishi S."/>
            <person name="Hori S."/>
            <person name="Arai W."/>
            <person name="Tsubouchi T."/>
            <person name="Morono Y."/>
            <person name="Uchiyama I."/>
            <person name="Ito T."/>
            <person name="Fujiyama A."/>
            <person name="Inagaki F."/>
            <person name="Takami H."/>
        </authorList>
    </citation>
    <scope>NUCLEOTIDE SEQUENCE</scope>
    <source>
        <strain evidence="2">Expedition CK06-06</strain>
    </source>
</reference>
<dbReference type="EMBL" id="BARS01014109">
    <property type="protein sequence ID" value="GAF90105.1"/>
    <property type="molecule type" value="Genomic_DNA"/>
</dbReference>